<dbReference type="AlphaFoldDB" id="A0A8J5CH47"/>
<dbReference type="OrthoDB" id="6382074at2759"/>
<comment type="caution">
    <text evidence="1">The sequence shown here is derived from an EMBL/GenBank/DDBJ whole genome shotgun (WGS) entry which is preliminary data.</text>
</comment>
<protein>
    <submittedName>
        <fullName evidence="1">Uncharacterized protein</fullName>
    </submittedName>
</protein>
<gene>
    <name evidence="1" type="ORF">GWK47_022587</name>
</gene>
<dbReference type="EMBL" id="JACEEZ010024107">
    <property type="protein sequence ID" value="KAG0710554.1"/>
    <property type="molecule type" value="Genomic_DNA"/>
</dbReference>
<proteinExistence type="predicted"/>
<name>A0A8J5CH47_CHIOP</name>
<evidence type="ECO:0000313" key="1">
    <source>
        <dbReference type="EMBL" id="KAG0710554.1"/>
    </source>
</evidence>
<dbReference type="Proteomes" id="UP000770661">
    <property type="component" value="Unassembled WGS sequence"/>
</dbReference>
<accession>A0A8J5CH47</accession>
<sequence length="228" mass="24606">MTLGRGIDQVSPPAKSDLFSMLYDTSLRPTTPTAGRAQQGPSLGMTCTGSARIFAATCPYGVAREINGHLLMSTMIRCLGTRGGLPTTDNGANMSLLQVLCVGYAVEEDEDRTLGWWLASLPTCMPLVEGGTSAVVKLPSTTDVCTHPEPDSPPNADVQSVAEWNQGLRAPFTKSCRKAQGTWNLQKPQLCVANSITDETGRKLRPIASLAFSNNFILIRLSFFLRQQ</sequence>
<organism evidence="1 2">
    <name type="scientific">Chionoecetes opilio</name>
    <name type="common">Atlantic snow crab</name>
    <name type="synonym">Cancer opilio</name>
    <dbReference type="NCBI Taxonomy" id="41210"/>
    <lineage>
        <taxon>Eukaryota</taxon>
        <taxon>Metazoa</taxon>
        <taxon>Ecdysozoa</taxon>
        <taxon>Arthropoda</taxon>
        <taxon>Crustacea</taxon>
        <taxon>Multicrustacea</taxon>
        <taxon>Malacostraca</taxon>
        <taxon>Eumalacostraca</taxon>
        <taxon>Eucarida</taxon>
        <taxon>Decapoda</taxon>
        <taxon>Pleocyemata</taxon>
        <taxon>Brachyura</taxon>
        <taxon>Eubrachyura</taxon>
        <taxon>Majoidea</taxon>
        <taxon>Majidae</taxon>
        <taxon>Chionoecetes</taxon>
    </lineage>
</organism>
<keyword evidence="2" id="KW-1185">Reference proteome</keyword>
<dbReference type="EMBL" id="JACEEZ010024107">
    <property type="protein sequence ID" value="KAG0710555.1"/>
    <property type="molecule type" value="Genomic_DNA"/>
</dbReference>
<evidence type="ECO:0000313" key="2">
    <source>
        <dbReference type="Proteomes" id="UP000770661"/>
    </source>
</evidence>
<reference evidence="1" key="1">
    <citation type="submission" date="2020-07" db="EMBL/GenBank/DDBJ databases">
        <title>The High-quality genome of the commercially important snow crab, Chionoecetes opilio.</title>
        <authorList>
            <person name="Jeong J.-H."/>
            <person name="Ryu S."/>
        </authorList>
    </citation>
    <scope>NUCLEOTIDE SEQUENCE</scope>
    <source>
        <strain evidence="1">MADBK_172401_WGS</strain>
        <tissue evidence="1">Digestive gland</tissue>
    </source>
</reference>